<dbReference type="Pfam" id="PF24758">
    <property type="entry name" value="LRR_At5g56370"/>
    <property type="match status" value="2"/>
</dbReference>
<dbReference type="EMBL" id="CM001888">
    <property type="protein sequence ID" value="EOY20086.1"/>
    <property type="molecule type" value="Genomic_DNA"/>
</dbReference>
<dbReference type="SMART" id="SM00256">
    <property type="entry name" value="FBOX"/>
    <property type="match status" value="1"/>
</dbReference>
<dbReference type="CDD" id="cd22160">
    <property type="entry name" value="F-box_AtFBL13-like"/>
    <property type="match status" value="1"/>
</dbReference>
<dbReference type="PROSITE" id="PS50181">
    <property type="entry name" value="FBOX"/>
    <property type="match status" value="1"/>
</dbReference>
<dbReference type="InterPro" id="IPR036047">
    <property type="entry name" value="F-box-like_dom_sf"/>
</dbReference>
<dbReference type="HOGENOM" id="CLU_336638_0_0_1"/>
<evidence type="ECO:0000259" key="2">
    <source>
        <dbReference type="PROSITE" id="PS50181"/>
    </source>
</evidence>
<reference evidence="3 4" key="1">
    <citation type="journal article" date="2013" name="Genome Biol.">
        <title>The genome sequence of the most widely cultivated cacao type and its use to identify candidate genes regulating pod color.</title>
        <authorList>
            <person name="Motamayor J.C."/>
            <person name="Mockaitis K."/>
            <person name="Schmutz J."/>
            <person name="Haiminen N."/>
            <person name="Iii D.L."/>
            <person name="Cornejo O."/>
            <person name="Findley S.D."/>
            <person name="Zheng P."/>
            <person name="Utro F."/>
            <person name="Royaert S."/>
            <person name="Saski C."/>
            <person name="Jenkins J."/>
            <person name="Podicheti R."/>
            <person name="Zhao M."/>
            <person name="Scheffler B.E."/>
            <person name="Stack J.C."/>
            <person name="Feltus F.A."/>
            <person name="Mustiga G.M."/>
            <person name="Amores F."/>
            <person name="Phillips W."/>
            <person name="Marelli J.P."/>
            <person name="May G.D."/>
            <person name="Shapiro H."/>
            <person name="Ma J."/>
            <person name="Bustamante C.D."/>
            <person name="Schnell R.J."/>
            <person name="Main D."/>
            <person name="Gilbert D."/>
            <person name="Parida L."/>
            <person name="Kuhn D.N."/>
        </authorList>
    </citation>
    <scope>NUCLEOTIDE SEQUENCE [LARGE SCALE GENOMIC DNA]</scope>
    <source>
        <strain evidence="4">cv. Matina 1-6</strain>
    </source>
</reference>
<dbReference type="InterPro" id="IPR053781">
    <property type="entry name" value="F-box_AtFBL13-like"/>
</dbReference>
<dbReference type="SUPFAM" id="SSF81383">
    <property type="entry name" value="F-box domain"/>
    <property type="match status" value="1"/>
</dbReference>
<dbReference type="Gene3D" id="1.20.1280.50">
    <property type="match status" value="1"/>
</dbReference>
<dbReference type="Proteomes" id="UP000026915">
    <property type="component" value="Chromosome 10"/>
</dbReference>
<dbReference type="PANTHER" id="PTHR32212">
    <property type="entry name" value="CYCLIN-LIKE F-BOX"/>
    <property type="match status" value="1"/>
</dbReference>
<evidence type="ECO:0000313" key="4">
    <source>
        <dbReference type="Proteomes" id="UP000026915"/>
    </source>
</evidence>
<evidence type="ECO:0000313" key="3">
    <source>
        <dbReference type="EMBL" id="EOY20086.1"/>
    </source>
</evidence>
<gene>
    <name evidence="3" type="ORF">TCM_045486</name>
</gene>
<dbReference type="Gene3D" id="3.80.10.10">
    <property type="entry name" value="Ribonuclease Inhibitor"/>
    <property type="match status" value="2"/>
</dbReference>
<dbReference type="InterPro" id="IPR001810">
    <property type="entry name" value="F-box_dom"/>
</dbReference>
<dbReference type="InterPro" id="IPR032675">
    <property type="entry name" value="LRR_dom_sf"/>
</dbReference>
<feature type="compositionally biased region" description="Low complexity" evidence="1">
    <location>
        <begin position="23"/>
        <end position="34"/>
    </location>
</feature>
<keyword evidence="4" id="KW-1185">Reference proteome</keyword>
<dbReference type="InterPro" id="IPR055411">
    <property type="entry name" value="LRR_FXL15/At3g58940/PEG3-like"/>
</dbReference>
<dbReference type="Pfam" id="PF00646">
    <property type="entry name" value="F-box"/>
    <property type="match status" value="1"/>
</dbReference>
<organism evidence="3 4">
    <name type="scientific">Theobroma cacao</name>
    <name type="common">Cacao</name>
    <name type="synonym">Cocoa</name>
    <dbReference type="NCBI Taxonomy" id="3641"/>
    <lineage>
        <taxon>Eukaryota</taxon>
        <taxon>Viridiplantae</taxon>
        <taxon>Streptophyta</taxon>
        <taxon>Embryophyta</taxon>
        <taxon>Tracheophyta</taxon>
        <taxon>Spermatophyta</taxon>
        <taxon>Magnoliopsida</taxon>
        <taxon>eudicotyledons</taxon>
        <taxon>Gunneridae</taxon>
        <taxon>Pentapetalae</taxon>
        <taxon>rosids</taxon>
        <taxon>malvids</taxon>
        <taxon>Malvales</taxon>
        <taxon>Malvaceae</taxon>
        <taxon>Byttnerioideae</taxon>
        <taxon>Theobroma</taxon>
    </lineage>
</organism>
<proteinExistence type="predicted"/>
<accession>A0A061FSL5</accession>
<name>A0A061FSL5_THECC</name>
<dbReference type="STRING" id="3641.A0A061FSL5"/>
<dbReference type="PANTHER" id="PTHR32212:SF267">
    <property type="entry name" value="F-BOX_RNI_FBD-LIKE DOMAIN PROTEIN"/>
    <property type="match status" value="1"/>
</dbReference>
<sequence>MFDYNEVQSQEWNIVNSAGTMGSTTPSPTTQQPQKQLLASPTNTHMEDFSDMLLLTLGRRSMTVEDRISKLPDDLLLKIMSLLNTKQAVQTCVLSKRWKPLWQSLPNLDFNFDTFPFQQETDDEDKEEVCVQSHIYDPHCFLVDGLLCYAVKHNVQQLTFHSRSDCQYLFPESFWTCQSLTSIELKGSDWMPMKLPTLLACPALKSLHLSHFSAAGPNFEPTAFSGCPNLETLQLFDILAVGSEGLCIDALKLTSLVLSFASLRHGKVEIYAPRLTTFKYSGIPPIVCLTDHLASVDDVYFDIKTLGFKRNEEEYVLRLINTLNEFRHAKSLTLSSSTVQRFSQVAPNLQTLQLFDIWIGSENLCINAVNLRSLLLSFVLHGEGKVEICAPRLTTFKYSGIPPIVSSKENLAFLDDVYFDIKAYSLKRNEEESVIRLINTFKEFRQAKSLTLSTSTVKILAKFPSLLDQNRLPFANLKHLKIKVKKWQSKRFEMPACIPNCFLNNSTILKIYMYHGILRHGFTLHGHVYLATLKSNQEIDDEDQEEVEMKMCSFSNFIRQVLFRRCPTDLVKVCVQSHIYDPHCFLVDGLLCYAVKHNVQQLTFHSRSDCQYLFPESFWTCQSLTSLELKGSDWIPMKLPTLLACPALKSLHLSHFSTAGPNFEPKAFSGCLNLETLQLFDILAVGSEGLCIDALKLTSLVLSFAFLGDGKVEIYAPRLTTFKYSGTPPIVCLTDHLASVDNVYFDIKTPPRFRHSEGEYVLRSINTLSEFRHPKSLTLSSSTVQVLTKFPSLLDQNPLSFANLKHMKIKVKKWERDRFEMPACILNYFFNNSAILRIWMDSFEDSQ</sequence>
<dbReference type="SUPFAM" id="SSF52058">
    <property type="entry name" value="L domain-like"/>
    <property type="match status" value="1"/>
</dbReference>
<dbReference type="AlphaFoldDB" id="A0A061FSL5"/>
<protein>
    <submittedName>
        <fullName evidence="3">F-box/RNI-like superfamily protein</fullName>
    </submittedName>
</protein>
<evidence type="ECO:0000256" key="1">
    <source>
        <dbReference type="SAM" id="MobiDB-lite"/>
    </source>
</evidence>
<dbReference type="InParanoid" id="A0A061FSL5"/>
<feature type="domain" description="F-box" evidence="2">
    <location>
        <begin position="65"/>
        <end position="115"/>
    </location>
</feature>
<feature type="region of interest" description="Disordered" evidence="1">
    <location>
        <begin position="17"/>
        <end position="42"/>
    </location>
</feature>
<dbReference type="Gramene" id="EOY20086">
    <property type="protein sequence ID" value="EOY20086"/>
    <property type="gene ID" value="TCM_045486"/>
</dbReference>
<dbReference type="eggNOG" id="ENOG502RYTW">
    <property type="taxonomic scope" value="Eukaryota"/>
</dbReference>